<evidence type="ECO:0000259" key="5">
    <source>
        <dbReference type="PROSITE" id="PS50893"/>
    </source>
</evidence>
<dbReference type="AlphaFoldDB" id="A0A0N9I746"/>
<feature type="domain" description="ABC transporter" evidence="5">
    <location>
        <begin position="11"/>
        <end position="245"/>
    </location>
</feature>
<keyword evidence="2" id="KW-0813">Transport</keyword>
<dbReference type="GO" id="GO:0016887">
    <property type="term" value="F:ATP hydrolysis activity"/>
    <property type="evidence" value="ECO:0007669"/>
    <property type="project" value="InterPro"/>
</dbReference>
<dbReference type="EMBL" id="CP012752">
    <property type="protein sequence ID" value="ALG14721.1"/>
    <property type="molecule type" value="Genomic_DNA"/>
</dbReference>
<reference evidence="6 7" key="1">
    <citation type="submission" date="2015-07" db="EMBL/GenBank/DDBJ databases">
        <title>Genome sequencing of Kibdelosporangium phytohabitans.</title>
        <authorList>
            <person name="Qin S."/>
            <person name="Xing K."/>
        </authorList>
    </citation>
    <scope>NUCLEOTIDE SEQUENCE [LARGE SCALE GENOMIC DNA]</scope>
    <source>
        <strain evidence="6 7">KLBMP1111</strain>
    </source>
</reference>
<dbReference type="PANTHER" id="PTHR43335">
    <property type="entry name" value="ABC TRANSPORTER, ATP-BINDING PROTEIN"/>
    <property type="match status" value="1"/>
</dbReference>
<evidence type="ECO:0000256" key="1">
    <source>
        <dbReference type="ARBA" id="ARBA00005417"/>
    </source>
</evidence>
<dbReference type="InterPro" id="IPR027417">
    <property type="entry name" value="P-loop_NTPase"/>
</dbReference>
<dbReference type="InterPro" id="IPR003593">
    <property type="entry name" value="AAA+_ATPase"/>
</dbReference>
<dbReference type="SMART" id="SM00382">
    <property type="entry name" value="AAA"/>
    <property type="match status" value="1"/>
</dbReference>
<keyword evidence="4" id="KW-0067">ATP-binding</keyword>
<dbReference type="PANTHER" id="PTHR43335:SF4">
    <property type="entry name" value="ABC TRANSPORTER, ATP-BINDING PROTEIN"/>
    <property type="match status" value="1"/>
</dbReference>
<protein>
    <submittedName>
        <fullName evidence="6">ABC transporter</fullName>
    </submittedName>
</protein>
<comment type="similarity">
    <text evidence="1">Belongs to the ABC transporter superfamily.</text>
</comment>
<dbReference type="InterPro" id="IPR003439">
    <property type="entry name" value="ABC_transporter-like_ATP-bd"/>
</dbReference>
<dbReference type="KEGG" id="kphy:AOZ06_11645"/>
<gene>
    <name evidence="6" type="ORF">AOZ06_11645</name>
</gene>
<dbReference type="GO" id="GO:0005524">
    <property type="term" value="F:ATP binding"/>
    <property type="evidence" value="ECO:0007669"/>
    <property type="project" value="UniProtKB-KW"/>
</dbReference>
<name>A0A0N9I746_9PSEU</name>
<evidence type="ECO:0000256" key="2">
    <source>
        <dbReference type="ARBA" id="ARBA00022448"/>
    </source>
</evidence>
<evidence type="ECO:0000256" key="4">
    <source>
        <dbReference type="ARBA" id="ARBA00022840"/>
    </source>
</evidence>
<evidence type="ECO:0000313" key="7">
    <source>
        <dbReference type="Proteomes" id="UP000063699"/>
    </source>
</evidence>
<dbReference type="Proteomes" id="UP000063699">
    <property type="component" value="Chromosome"/>
</dbReference>
<dbReference type="Gene3D" id="3.40.50.300">
    <property type="entry name" value="P-loop containing nucleotide triphosphate hydrolases"/>
    <property type="match status" value="1"/>
</dbReference>
<keyword evidence="7" id="KW-1185">Reference proteome</keyword>
<accession>A0A0N9I746</accession>
<evidence type="ECO:0000313" key="6">
    <source>
        <dbReference type="EMBL" id="ALG14721.1"/>
    </source>
</evidence>
<proteinExistence type="inferred from homology"/>
<dbReference type="Pfam" id="PF00005">
    <property type="entry name" value="ABC_tran"/>
    <property type="match status" value="1"/>
</dbReference>
<sequence length="250" mass="26528">MDMLNQGVEMIRVRRLRKVFGGASAAVTAVDDLSFDVVPGAVTGFLGPNGAGKTTTLRMILGLVTPTSGTATISPGETGDKRYADLPNPSSVVGAVLDKSAFHPARTCRDHLGVYARMGGYPDSRVAEVLDLVDATSYAHRQARGLSTGMRQRLNLATALLGDPRVLILDEPSNGLDPEGIAWLRRFLRDLAGQGRTVLVSSHVLSEAEQMVDHVVIIRRGRLVTAGPIADVTKDGNLEQTYLALTGAAA</sequence>
<dbReference type="PROSITE" id="PS50893">
    <property type="entry name" value="ABC_TRANSPORTER_2"/>
    <property type="match status" value="1"/>
</dbReference>
<dbReference type="SUPFAM" id="SSF52540">
    <property type="entry name" value="P-loop containing nucleoside triphosphate hydrolases"/>
    <property type="match status" value="1"/>
</dbReference>
<evidence type="ECO:0000256" key="3">
    <source>
        <dbReference type="ARBA" id="ARBA00022741"/>
    </source>
</evidence>
<keyword evidence="3" id="KW-0547">Nucleotide-binding</keyword>
<organism evidence="6 7">
    <name type="scientific">Kibdelosporangium phytohabitans</name>
    <dbReference type="NCBI Taxonomy" id="860235"/>
    <lineage>
        <taxon>Bacteria</taxon>
        <taxon>Bacillati</taxon>
        <taxon>Actinomycetota</taxon>
        <taxon>Actinomycetes</taxon>
        <taxon>Pseudonocardiales</taxon>
        <taxon>Pseudonocardiaceae</taxon>
        <taxon>Kibdelosporangium</taxon>
    </lineage>
</organism>
<dbReference type="STRING" id="860235.AOZ06_11645"/>